<accession>A0ABN9LMC8</accession>
<evidence type="ECO:0000256" key="1">
    <source>
        <dbReference type="SAM" id="MobiDB-lite"/>
    </source>
</evidence>
<evidence type="ECO:0000313" key="3">
    <source>
        <dbReference type="Proteomes" id="UP001176940"/>
    </source>
</evidence>
<feature type="region of interest" description="Disordered" evidence="1">
    <location>
        <begin position="89"/>
        <end position="129"/>
    </location>
</feature>
<name>A0ABN9LMC8_9NEOB</name>
<proteinExistence type="predicted"/>
<feature type="non-terminal residue" evidence="2">
    <location>
        <position position="1"/>
    </location>
</feature>
<feature type="compositionally biased region" description="Low complexity" evidence="1">
    <location>
        <begin position="118"/>
        <end position="129"/>
    </location>
</feature>
<organism evidence="2 3">
    <name type="scientific">Ranitomeya imitator</name>
    <name type="common">mimic poison frog</name>
    <dbReference type="NCBI Taxonomy" id="111125"/>
    <lineage>
        <taxon>Eukaryota</taxon>
        <taxon>Metazoa</taxon>
        <taxon>Chordata</taxon>
        <taxon>Craniata</taxon>
        <taxon>Vertebrata</taxon>
        <taxon>Euteleostomi</taxon>
        <taxon>Amphibia</taxon>
        <taxon>Batrachia</taxon>
        <taxon>Anura</taxon>
        <taxon>Neobatrachia</taxon>
        <taxon>Hyloidea</taxon>
        <taxon>Dendrobatidae</taxon>
        <taxon>Dendrobatinae</taxon>
        <taxon>Ranitomeya</taxon>
    </lineage>
</organism>
<comment type="caution">
    <text evidence="2">The sequence shown here is derived from an EMBL/GenBank/DDBJ whole genome shotgun (WGS) entry which is preliminary data.</text>
</comment>
<reference evidence="2" key="1">
    <citation type="submission" date="2023-07" db="EMBL/GenBank/DDBJ databases">
        <authorList>
            <person name="Stuckert A."/>
        </authorList>
    </citation>
    <scope>NUCLEOTIDE SEQUENCE</scope>
</reference>
<protein>
    <submittedName>
        <fullName evidence="2">Uncharacterized protein</fullName>
    </submittedName>
</protein>
<evidence type="ECO:0000313" key="2">
    <source>
        <dbReference type="EMBL" id="CAJ0942470.1"/>
    </source>
</evidence>
<dbReference type="EMBL" id="CAUEEQ010020048">
    <property type="protein sequence ID" value="CAJ0942470.1"/>
    <property type="molecule type" value="Genomic_DNA"/>
</dbReference>
<dbReference type="Proteomes" id="UP001176940">
    <property type="component" value="Unassembled WGS sequence"/>
</dbReference>
<keyword evidence="3" id="KW-1185">Reference proteome</keyword>
<sequence>TQTNGLDFQKQPVPVGPAISSAQAQAFLGHLHQVQLAGTSLQAAAQSLNVQGDCLSILTDLWVTDCVTHHHHRTSCNPTIMATIKKEQNGSGVTPLQKYTHPSNESLTKFKEEPGEPPQAVQPSQQPSLQAAIPQTQLMVAGGQITGFLFCVVE</sequence>
<feature type="non-terminal residue" evidence="2">
    <location>
        <position position="154"/>
    </location>
</feature>
<gene>
    <name evidence="2" type="ORF">RIMI_LOCUS9606775</name>
</gene>